<dbReference type="InterPro" id="IPR015422">
    <property type="entry name" value="PyrdxlP-dep_Trfase_small"/>
</dbReference>
<dbReference type="EMBL" id="LK932407">
    <property type="protein sequence ID" value="CDS88766.1"/>
    <property type="molecule type" value="Genomic_DNA"/>
</dbReference>
<dbReference type="RefSeq" id="WP_011861572.1">
    <property type="nucleotide sequence ID" value="NZ_BBYB01000182.1"/>
</dbReference>
<keyword evidence="3 7" id="KW-0808">Transferase</keyword>
<keyword evidence="2" id="KW-0032">Aminotransferase</keyword>
<dbReference type="Gene3D" id="3.40.640.10">
    <property type="entry name" value="Type I PLP-dependent aspartate aminotransferase-like (Major domain)"/>
    <property type="match status" value="1"/>
</dbReference>
<gene>
    <name evidence="9" type="ORF">BN1095_440024</name>
    <name evidence="7" type="ORF">BN1096_520200</name>
    <name evidence="8" type="ORF">BN1097_680203</name>
</gene>
<evidence type="ECO:0000256" key="2">
    <source>
        <dbReference type="ARBA" id="ARBA00022576"/>
    </source>
</evidence>
<dbReference type="Gene3D" id="3.90.1150.10">
    <property type="entry name" value="Aspartate Aminotransferase, domain 1"/>
    <property type="match status" value="1"/>
</dbReference>
<reference evidence="7" key="1">
    <citation type="submission" date="2014-07" db="EMBL/GenBank/DDBJ databases">
        <authorList>
            <person name="Monot Marc"/>
        </authorList>
    </citation>
    <scope>NUCLEOTIDE SEQUENCE</scope>
    <source>
        <strain evidence="9">7032989</strain>
        <strain evidence="8">7032994</strain>
    </source>
</reference>
<sequence length="367" mass="41956">MKLKINKAIEMQLKKSYAIESGHSEDVFEIDCGEGINTVSYSNKAVEAFNALKFDMIRGYPHSIALKDNIVDYWKDFIALDTDRICLADGSIHVIYLLNRLFIEKGDKVLGYSPQFSEYETDIKMHGATYDYVLLKKEDNFKFNEKEFIEKINPEYKVIYIDNPNNPTGQIIPLSSIENIVREAAKYDIAVMVDEAYGEYMPKENSAVKLLNNYDNVIALKTFSKGFGLAGLRAGYAVLPEQLVSPIKKISTPYEVSEISRSIAANLLDDVQFIEELKEKTKDIKNQLLIPWKNLNIAETSDTVSIMTVEHKNKDIDLQQEFAKLKIRVISGSDFTGLDKNFIRFRMPEEKELPEVIKAFQIIDNIE</sequence>
<evidence type="ECO:0000313" key="8">
    <source>
        <dbReference type="EMBL" id="CDS88766.1"/>
    </source>
</evidence>
<protein>
    <submittedName>
        <fullName evidence="7">Putative pyridoxal phosphate-dependent transferase</fullName>
    </submittedName>
</protein>
<dbReference type="InterPro" id="IPR004839">
    <property type="entry name" value="Aminotransferase_I/II_large"/>
</dbReference>
<dbReference type="InterPro" id="IPR015424">
    <property type="entry name" value="PyrdxlP-dep_Trfase"/>
</dbReference>
<dbReference type="PANTHER" id="PTHR42885">
    <property type="entry name" value="HISTIDINOL-PHOSPHATE AMINOTRANSFERASE-RELATED"/>
    <property type="match status" value="1"/>
</dbReference>
<comment type="similarity">
    <text evidence="5">Belongs to the class-II pyridoxal-phosphate-dependent aminotransferase family.</text>
</comment>
<dbReference type="PROSITE" id="PS00599">
    <property type="entry name" value="AA_TRANSFER_CLASS_2"/>
    <property type="match status" value="1"/>
</dbReference>
<dbReference type="GeneID" id="66354900"/>
<organism evidence="7">
    <name type="scientific">Clostridioides difficile</name>
    <name type="common">Peptoclostridium difficile</name>
    <dbReference type="NCBI Taxonomy" id="1496"/>
    <lineage>
        <taxon>Bacteria</taxon>
        <taxon>Bacillati</taxon>
        <taxon>Bacillota</taxon>
        <taxon>Clostridia</taxon>
        <taxon>Peptostreptococcales</taxon>
        <taxon>Peptostreptococcaceae</taxon>
        <taxon>Clostridioides</taxon>
    </lineage>
</organism>
<evidence type="ECO:0000259" key="6">
    <source>
        <dbReference type="Pfam" id="PF00155"/>
    </source>
</evidence>
<feature type="domain" description="Aminotransferase class I/classII large" evidence="6">
    <location>
        <begin position="35"/>
        <end position="359"/>
    </location>
</feature>
<dbReference type="GO" id="GO:0008483">
    <property type="term" value="F:transaminase activity"/>
    <property type="evidence" value="ECO:0007669"/>
    <property type="project" value="UniProtKB-KW"/>
</dbReference>
<keyword evidence="4 5" id="KW-0663">Pyridoxal phosphate</keyword>
<comment type="cofactor">
    <cofactor evidence="1 5">
        <name>pyridoxal 5'-phosphate</name>
        <dbReference type="ChEBI" id="CHEBI:597326"/>
    </cofactor>
</comment>
<evidence type="ECO:0000313" key="9">
    <source>
        <dbReference type="EMBL" id="CDT33587.1"/>
    </source>
</evidence>
<dbReference type="KEGG" id="pdf:CD630DERM_25020"/>
<evidence type="ECO:0000256" key="5">
    <source>
        <dbReference type="RuleBase" id="RU003693"/>
    </source>
</evidence>
<evidence type="ECO:0000256" key="3">
    <source>
        <dbReference type="ARBA" id="ARBA00022679"/>
    </source>
</evidence>
<dbReference type="GO" id="GO:0030170">
    <property type="term" value="F:pyridoxal phosphate binding"/>
    <property type="evidence" value="ECO:0007669"/>
    <property type="project" value="InterPro"/>
</dbReference>
<dbReference type="SUPFAM" id="SSF53383">
    <property type="entry name" value="PLP-dependent transferases"/>
    <property type="match status" value="1"/>
</dbReference>
<dbReference type="AlphaFoldDB" id="A0A031WHH6"/>
<dbReference type="PANTHER" id="PTHR42885:SF2">
    <property type="entry name" value="HISTIDINOL-PHOSPHATE AMINOTRANSFERASE"/>
    <property type="match status" value="1"/>
</dbReference>
<evidence type="ECO:0000256" key="4">
    <source>
        <dbReference type="ARBA" id="ARBA00022898"/>
    </source>
</evidence>
<dbReference type="EMBL" id="LK933116">
    <property type="protein sequence ID" value="CDT33587.1"/>
    <property type="molecule type" value="Genomic_DNA"/>
</dbReference>
<evidence type="ECO:0000256" key="1">
    <source>
        <dbReference type="ARBA" id="ARBA00001933"/>
    </source>
</evidence>
<dbReference type="CDD" id="cd00609">
    <property type="entry name" value="AAT_like"/>
    <property type="match status" value="1"/>
</dbReference>
<name>A0A031WHH6_CLODI</name>
<evidence type="ECO:0000313" key="7">
    <source>
        <dbReference type="EMBL" id="CDS85282.1"/>
    </source>
</evidence>
<dbReference type="EMBL" id="LK932505">
    <property type="protein sequence ID" value="CDS85282.1"/>
    <property type="molecule type" value="Genomic_DNA"/>
</dbReference>
<accession>A0A031WHH6</accession>
<proteinExistence type="inferred from homology"/>
<dbReference type="InterPro" id="IPR015421">
    <property type="entry name" value="PyrdxlP-dep_Trfase_major"/>
</dbReference>
<dbReference type="InterPro" id="IPR001917">
    <property type="entry name" value="Aminotrans_II_pyridoxalP_BS"/>
</dbReference>
<dbReference type="Pfam" id="PF00155">
    <property type="entry name" value="Aminotran_1_2"/>
    <property type="match status" value="1"/>
</dbReference>